<dbReference type="SUPFAM" id="SSF54001">
    <property type="entry name" value="Cysteine proteinases"/>
    <property type="match status" value="1"/>
</dbReference>
<dbReference type="GO" id="GO:0005829">
    <property type="term" value="C:cytosol"/>
    <property type="evidence" value="ECO:0007669"/>
    <property type="project" value="TreeGrafter"/>
</dbReference>
<feature type="domain" description="USP" evidence="2">
    <location>
        <begin position="128"/>
        <end position="432"/>
    </location>
</feature>
<dbReference type="Gene3D" id="3.90.70.10">
    <property type="entry name" value="Cysteine proteinases"/>
    <property type="match status" value="1"/>
</dbReference>
<dbReference type="PROSITE" id="PS00973">
    <property type="entry name" value="USP_2"/>
    <property type="match status" value="1"/>
</dbReference>
<dbReference type="CDD" id="cd02257">
    <property type="entry name" value="Peptidase_C19"/>
    <property type="match status" value="1"/>
</dbReference>
<sequence>MASSIPASLKERSSSHLKRPLQRSQSFPQARCSTSISNPAVQALTSLLEKSIEFIPATHRTIEDEEAMAPTLRPRLTSHRNENAEQRLKRVTVWKLAIARFLNTNKYAQTHHISSNWQRQRFQASPSRGLRNRNIDCYRNSLLQALVHIPKLVNYFELHHQHCQRYDCVACAFKNFIEHYWDLSEDDGNLNTALVHLQARMGRSVKFLNVQWNWRLQNDSAEFFFTLLKVLRGKVHPQARPIIKELFSFQMTQSLYCPNPNCKAVSSQTNPYNTLAIGLHQPQALKQMLRAYFALEINPSWRCSHCNHVSGAQDLVQGLRMYTTPDILVIDLKRFTTIGNTGHVRKNAVQIPLTQTLDLTPYTVNNYASRYQLQSVVHHSGTLKGGHYIAVCKGPGDNWVELNDETVTETDVRSALSPEDGFTPYILFYVRKGAQTCASLPADLHAHLG</sequence>
<evidence type="ECO:0000259" key="2">
    <source>
        <dbReference type="PROSITE" id="PS50235"/>
    </source>
</evidence>
<dbReference type="InterPro" id="IPR038765">
    <property type="entry name" value="Papain-like_cys_pep_sf"/>
</dbReference>
<dbReference type="InterPro" id="IPR001394">
    <property type="entry name" value="Peptidase_C19_UCH"/>
</dbReference>
<dbReference type="Pfam" id="PF00443">
    <property type="entry name" value="UCH"/>
    <property type="match status" value="1"/>
</dbReference>
<gene>
    <name evidence="3" type="ORF">OEA41_009202</name>
</gene>
<dbReference type="GO" id="GO:0005634">
    <property type="term" value="C:nucleus"/>
    <property type="evidence" value="ECO:0007669"/>
    <property type="project" value="TreeGrafter"/>
</dbReference>
<dbReference type="EMBL" id="JASNWA010000009">
    <property type="protein sequence ID" value="KAK3169818.1"/>
    <property type="molecule type" value="Genomic_DNA"/>
</dbReference>
<name>A0AAD9Z363_9LECA</name>
<dbReference type="InterPro" id="IPR050164">
    <property type="entry name" value="Peptidase_C19"/>
</dbReference>
<proteinExistence type="predicted"/>
<keyword evidence="4" id="KW-1185">Reference proteome</keyword>
<evidence type="ECO:0000313" key="4">
    <source>
        <dbReference type="Proteomes" id="UP001276659"/>
    </source>
</evidence>
<evidence type="ECO:0000256" key="1">
    <source>
        <dbReference type="SAM" id="MobiDB-lite"/>
    </source>
</evidence>
<evidence type="ECO:0000313" key="3">
    <source>
        <dbReference type="EMBL" id="KAK3169818.1"/>
    </source>
</evidence>
<dbReference type="AlphaFoldDB" id="A0AAD9Z363"/>
<dbReference type="GO" id="GO:0004843">
    <property type="term" value="F:cysteine-type deubiquitinase activity"/>
    <property type="evidence" value="ECO:0007669"/>
    <property type="project" value="InterPro"/>
</dbReference>
<dbReference type="InterPro" id="IPR028889">
    <property type="entry name" value="USP"/>
</dbReference>
<feature type="compositionally biased region" description="Polar residues" evidence="1">
    <location>
        <begin position="22"/>
        <end position="33"/>
    </location>
</feature>
<dbReference type="PANTHER" id="PTHR24006">
    <property type="entry name" value="UBIQUITIN CARBOXYL-TERMINAL HYDROLASE"/>
    <property type="match status" value="1"/>
</dbReference>
<dbReference type="GO" id="GO:0016579">
    <property type="term" value="P:protein deubiquitination"/>
    <property type="evidence" value="ECO:0007669"/>
    <property type="project" value="InterPro"/>
</dbReference>
<dbReference type="Proteomes" id="UP001276659">
    <property type="component" value="Unassembled WGS sequence"/>
</dbReference>
<protein>
    <recommendedName>
        <fullName evidence="2">USP domain-containing protein</fullName>
    </recommendedName>
</protein>
<dbReference type="PROSITE" id="PS50235">
    <property type="entry name" value="USP_3"/>
    <property type="match status" value="1"/>
</dbReference>
<accession>A0AAD9Z363</accession>
<comment type="caution">
    <text evidence="3">The sequence shown here is derived from an EMBL/GenBank/DDBJ whole genome shotgun (WGS) entry which is preliminary data.</text>
</comment>
<dbReference type="InterPro" id="IPR018200">
    <property type="entry name" value="USP_CS"/>
</dbReference>
<reference evidence="3" key="1">
    <citation type="submission" date="2022-11" db="EMBL/GenBank/DDBJ databases">
        <title>Chromosomal genome sequence assembly and mating type (MAT) locus characterization of the leprose asexual lichenized fungus Lepraria neglecta (Nyl.) Erichsen.</title>
        <authorList>
            <person name="Allen J.L."/>
            <person name="Pfeffer B."/>
        </authorList>
    </citation>
    <scope>NUCLEOTIDE SEQUENCE</scope>
    <source>
        <strain evidence="3">Allen 5258</strain>
    </source>
</reference>
<feature type="region of interest" description="Disordered" evidence="1">
    <location>
        <begin position="1"/>
        <end position="33"/>
    </location>
</feature>
<organism evidence="3 4">
    <name type="scientific">Lepraria neglecta</name>
    <dbReference type="NCBI Taxonomy" id="209136"/>
    <lineage>
        <taxon>Eukaryota</taxon>
        <taxon>Fungi</taxon>
        <taxon>Dikarya</taxon>
        <taxon>Ascomycota</taxon>
        <taxon>Pezizomycotina</taxon>
        <taxon>Lecanoromycetes</taxon>
        <taxon>OSLEUM clade</taxon>
        <taxon>Lecanoromycetidae</taxon>
        <taxon>Lecanorales</taxon>
        <taxon>Lecanorineae</taxon>
        <taxon>Stereocaulaceae</taxon>
        <taxon>Lepraria</taxon>
    </lineage>
</organism>